<dbReference type="Proteomes" id="UP000789570">
    <property type="component" value="Unassembled WGS sequence"/>
</dbReference>
<organism evidence="6 7">
    <name type="scientific">Funneliformis caledonium</name>
    <dbReference type="NCBI Taxonomy" id="1117310"/>
    <lineage>
        <taxon>Eukaryota</taxon>
        <taxon>Fungi</taxon>
        <taxon>Fungi incertae sedis</taxon>
        <taxon>Mucoromycota</taxon>
        <taxon>Glomeromycotina</taxon>
        <taxon>Glomeromycetes</taxon>
        <taxon>Glomerales</taxon>
        <taxon>Glomeraceae</taxon>
        <taxon>Funneliformis</taxon>
    </lineage>
</organism>
<dbReference type="InterPro" id="IPR023211">
    <property type="entry name" value="DNA_pol_palm_dom_sf"/>
</dbReference>
<keyword evidence="4" id="KW-0239">DNA-directed DNA polymerase</keyword>
<keyword evidence="3" id="KW-0548">Nucleotidyltransferase</keyword>
<dbReference type="InterPro" id="IPR043502">
    <property type="entry name" value="DNA/RNA_pol_sf"/>
</dbReference>
<sequence length="131" mass="15519">KKKEQLGKVISLAKERDKRIPESLNLEYSSIYFDHDYLDLKQRALKVYINTFYREAGNSKSLIFLHELAERTTLAKKFNLNLVAEFMTKKVFRIKYGDTDSLYLTCLDKYYEKCDEAFSKKSFLKKHIGLK</sequence>
<evidence type="ECO:0000256" key="1">
    <source>
        <dbReference type="ARBA" id="ARBA00012417"/>
    </source>
</evidence>
<dbReference type="OrthoDB" id="2411376at2759"/>
<dbReference type="PROSITE" id="PS00116">
    <property type="entry name" value="DNA_POLYMERASE_B"/>
    <property type="match status" value="1"/>
</dbReference>
<keyword evidence="2" id="KW-0808">Transferase</keyword>
<evidence type="ECO:0000313" key="7">
    <source>
        <dbReference type="Proteomes" id="UP000789570"/>
    </source>
</evidence>
<dbReference type="GO" id="GO:0003677">
    <property type="term" value="F:DNA binding"/>
    <property type="evidence" value="ECO:0007669"/>
    <property type="project" value="InterPro"/>
</dbReference>
<dbReference type="AlphaFoldDB" id="A0A9N9DFR1"/>
<dbReference type="Gene3D" id="3.90.1600.10">
    <property type="entry name" value="Palm domain of DNA polymerase"/>
    <property type="match status" value="1"/>
</dbReference>
<protein>
    <recommendedName>
        <fullName evidence="1">DNA-directed DNA polymerase</fullName>
        <ecNumber evidence="1">2.7.7.7</ecNumber>
    </recommendedName>
</protein>
<dbReference type="SUPFAM" id="SSF56672">
    <property type="entry name" value="DNA/RNA polymerases"/>
    <property type="match status" value="1"/>
</dbReference>
<dbReference type="GO" id="GO:0003887">
    <property type="term" value="F:DNA-directed DNA polymerase activity"/>
    <property type="evidence" value="ECO:0007669"/>
    <property type="project" value="UniProtKB-KW"/>
</dbReference>
<accession>A0A9N9DFR1</accession>
<feature type="non-terminal residue" evidence="6">
    <location>
        <position position="1"/>
    </location>
</feature>
<evidence type="ECO:0000256" key="3">
    <source>
        <dbReference type="ARBA" id="ARBA00022695"/>
    </source>
</evidence>
<dbReference type="InterPro" id="IPR017964">
    <property type="entry name" value="DNA-dir_DNA_pol_B_CS"/>
</dbReference>
<keyword evidence="7" id="KW-1185">Reference proteome</keyword>
<dbReference type="InterPro" id="IPR006134">
    <property type="entry name" value="DNA-dir_DNA_pol_B_multi_dom"/>
</dbReference>
<evidence type="ECO:0000313" key="6">
    <source>
        <dbReference type="EMBL" id="CAG8633859.1"/>
    </source>
</evidence>
<proteinExistence type="predicted"/>
<comment type="caution">
    <text evidence="6">The sequence shown here is derived from an EMBL/GenBank/DDBJ whole genome shotgun (WGS) entry which is preliminary data.</text>
</comment>
<dbReference type="GO" id="GO:0000166">
    <property type="term" value="F:nucleotide binding"/>
    <property type="evidence" value="ECO:0007669"/>
    <property type="project" value="InterPro"/>
</dbReference>
<name>A0A9N9DFR1_9GLOM</name>
<dbReference type="Pfam" id="PF00136">
    <property type="entry name" value="DNA_pol_B"/>
    <property type="match status" value="1"/>
</dbReference>
<dbReference type="EMBL" id="CAJVPQ010003643">
    <property type="protein sequence ID" value="CAG8633859.1"/>
    <property type="molecule type" value="Genomic_DNA"/>
</dbReference>
<evidence type="ECO:0000256" key="4">
    <source>
        <dbReference type="ARBA" id="ARBA00022932"/>
    </source>
</evidence>
<dbReference type="EC" id="2.7.7.7" evidence="1"/>
<feature type="domain" description="DNA-directed DNA polymerase family B multifunctional" evidence="5">
    <location>
        <begin position="32"/>
        <end position="113"/>
    </location>
</feature>
<gene>
    <name evidence="6" type="ORF">FCALED_LOCUS10209</name>
</gene>
<evidence type="ECO:0000259" key="5">
    <source>
        <dbReference type="Pfam" id="PF00136"/>
    </source>
</evidence>
<evidence type="ECO:0000256" key="2">
    <source>
        <dbReference type="ARBA" id="ARBA00022679"/>
    </source>
</evidence>
<reference evidence="6" key="1">
    <citation type="submission" date="2021-06" db="EMBL/GenBank/DDBJ databases">
        <authorList>
            <person name="Kallberg Y."/>
            <person name="Tangrot J."/>
            <person name="Rosling A."/>
        </authorList>
    </citation>
    <scope>NUCLEOTIDE SEQUENCE</scope>
    <source>
        <strain evidence="6">UK204</strain>
    </source>
</reference>